<dbReference type="Pfam" id="PF01613">
    <property type="entry name" value="Flavin_Reduct"/>
    <property type="match status" value="1"/>
</dbReference>
<dbReference type="Proteomes" id="UP000298284">
    <property type="component" value="Unassembled WGS sequence"/>
</dbReference>
<organism evidence="6 7">
    <name type="scientific">Hymenobacter wooponensis</name>
    <dbReference type="NCBI Taxonomy" id="1525360"/>
    <lineage>
        <taxon>Bacteria</taxon>
        <taxon>Pseudomonadati</taxon>
        <taxon>Bacteroidota</taxon>
        <taxon>Cytophagia</taxon>
        <taxon>Cytophagales</taxon>
        <taxon>Hymenobacteraceae</taxon>
        <taxon>Hymenobacter</taxon>
    </lineage>
</organism>
<dbReference type="OrthoDB" id="9794638at2"/>
<dbReference type="InterPro" id="IPR002563">
    <property type="entry name" value="Flavin_Rdtase-like_dom"/>
</dbReference>
<evidence type="ECO:0000313" key="6">
    <source>
        <dbReference type="EMBL" id="TGD80553.1"/>
    </source>
</evidence>
<sequence length="310" mass="34122">MSVPTPFRSIVPSDLKPSEWHPFMVGAVAPRPVAFASTIDAEGNVNLSPYSFFNCFGSNPPILAFSPANRVRDNSQKHTLENLREVPEVVINICDYAMVEQMSLASTEYAKGINEFVKAGFTEVASQQIRPPRVGQAPAAFECVVEQIIELGTNNGAGNLVICRVVLAHFREDIILPSGIGIDPFKLDAIARLGGDWYTRASGSSLFEVPKPNRHLGIGMDQLPEHIRTSDILTGNNLGRLANIEAQSMPMSEEVEAYRQEPLVAYTLNTYKSDTVAQQRELMLLGKKILEEGQLLEAWKVLLLAAESLR</sequence>
<feature type="domain" description="Flavin reductase like" evidence="5">
    <location>
        <begin position="26"/>
        <end position="183"/>
    </location>
</feature>
<comment type="similarity">
    <text evidence="4">Belongs to the flavoredoxin family.</text>
</comment>
<evidence type="ECO:0000313" key="7">
    <source>
        <dbReference type="Proteomes" id="UP000298284"/>
    </source>
</evidence>
<dbReference type="GO" id="GO:0010181">
    <property type="term" value="F:FMN binding"/>
    <property type="evidence" value="ECO:0007669"/>
    <property type="project" value="InterPro"/>
</dbReference>
<dbReference type="PANTHER" id="PTHR33798:SF5">
    <property type="entry name" value="FLAVIN REDUCTASE LIKE DOMAIN-CONTAINING PROTEIN"/>
    <property type="match status" value="1"/>
</dbReference>
<gene>
    <name evidence="6" type="ORF">EU557_12040</name>
</gene>
<evidence type="ECO:0000259" key="5">
    <source>
        <dbReference type="SMART" id="SM00903"/>
    </source>
</evidence>
<keyword evidence="7" id="KW-1185">Reference proteome</keyword>
<protein>
    <submittedName>
        <fullName evidence="6">Flavin reductase family protein</fullName>
    </submittedName>
</protein>
<keyword evidence="3" id="KW-0288">FMN</keyword>
<evidence type="ECO:0000256" key="1">
    <source>
        <dbReference type="ARBA" id="ARBA00001917"/>
    </source>
</evidence>
<proteinExistence type="inferred from homology"/>
<dbReference type="GO" id="GO:0016646">
    <property type="term" value="F:oxidoreductase activity, acting on the CH-NH group of donors, NAD or NADP as acceptor"/>
    <property type="evidence" value="ECO:0007669"/>
    <property type="project" value="UniProtKB-ARBA"/>
</dbReference>
<accession>A0A4Z0MLB3</accession>
<dbReference type="AlphaFoldDB" id="A0A4Z0MLB3"/>
<name>A0A4Z0MLB3_9BACT</name>
<dbReference type="InterPro" id="IPR012349">
    <property type="entry name" value="Split_barrel_FMN-bd"/>
</dbReference>
<evidence type="ECO:0000256" key="2">
    <source>
        <dbReference type="ARBA" id="ARBA00022630"/>
    </source>
</evidence>
<dbReference type="RefSeq" id="WP_135530700.1">
    <property type="nucleotide sequence ID" value="NZ_SRKZ01000003.1"/>
</dbReference>
<dbReference type="SMART" id="SM00903">
    <property type="entry name" value="Flavin_Reduct"/>
    <property type="match status" value="1"/>
</dbReference>
<evidence type="ECO:0000256" key="4">
    <source>
        <dbReference type="ARBA" id="ARBA00038054"/>
    </source>
</evidence>
<comment type="caution">
    <text evidence="6">The sequence shown here is derived from an EMBL/GenBank/DDBJ whole genome shotgun (WGS) entry which is preliminary data.</text>
</comment>
<keyword evidence="2" id="KW-0285">Flavoprotein</keyword>
<dbReference type="SUPFAM" id="SSF50475">
    <property type="entry name" value="FMN-binding split barrel"/>
    <property type="match status" value="1"/>
</dbReference>
<dbReference type="PANTHER" id="PTHR33798">
    <property type="entry name" value="FLAVOPROTEIN OXYGENASE"/>
    <property type="match status" value="1"/>
</dbReference>
<comment type="cofactor">
    <cofactor evidence="1">
        <name>FMN</name>
        <dbReference type="ChEBI" id="CHEBI:58210"/>
    </cofactor>
</comment>
<evidence type="ECO:0000256" key="3">
    <source>
        <dbReference type="ARBA" id="ARBA00022643"/>
    </source>
</evidence>
<dbReference type="Gene3D" id="2.30.110.10">
    <property type="entry name" value="Electron Transport, Fmn-binding Protein, Chain A"/>
    <property type="match status" value="1"/>
</dbReference>
<reference evidence="6 7" key="1">
    <citation type="submission" date="2019-04" db="EMBL/GenBank/DDBJ databases">
        <authorList>
            <person name="Feng G."/>
            <person name="Zhang J."/>
            <person name="Zhu H."/>
        </authorList>
    </citation>
    <scope>NUCLEOTIDE SEQUENCE [LARGE SCALE GENOMIC DNA]</scope>
    <source>
        <strain evidence="6 7">JCM 19491</strain>
    </source>
</reference>
<dbReference type="EMBL" id="SRKZ01000003">
    <property type="protein sequence ID" value="TGD80553.1"/>
    <property type="molecule type" value="Genomic_DNA"/>
</dbReference>